<dbReference type="InterPro" id="IPR000014">
    <property type="entry name" value="PAS"/>
</dbReference>
<dbReference type="PANTHER" id="PTHR43065">
    <property type="entry name" value="SENSOR HISTIDINE KINASE"/>
    <property type="match status" value="1"/>
</dbReference>
<dbReference type="Gene3D" id="3.30.565.10">
    <property type="entry name" value="Histidine kinase-like ATPase, C-terminal domain"/>
    <property type="match status" value="1"/>
</dbReference>
<dbReference type="eggNOG" id="COG4191">
    <property type="taxonomic scope" value="Bacteria"/>
</dbReference>
<dbReference type="SMART" id="SM00448">
    <property type="entry name" value="REC"/>
    <property type="match status" value="1"/>
</dbReference>
<accession>A0A073IJ58</accession>
<keyword evidence="4" id="KW-0175">Coiled coil</keyword>
<dbReference type="PROSITE" id="PS50109">
    <property type="entry name" value="HIS_KIN"/>
    <property type="match status" value="1"/>
</dbReference>
<dbReference type="InterPro" id="IPR013656">
    <property type="entry name" value="PAS_4"/>
</dbReference>
<dbReference type="EC" id="2.7.13.3" evidence="2"/>
<dbReference type="Pfam" id="PF02518">
    <property type="entry name" value="HATPase_c"/>
    <property type="match status" value="1"/>
</dbReference>
<evidence type="ECO:0000313" key="8">
    <source>
        <dbReference type="EMBL" id="KEJ90363.1"/>
    </source>
</evidence>
<dbReference type="PRINTS" id="PR00344">
    <property type="entry name" value="BCTRLSENSOR"/>
</dbReference>
<dbReference type="STRING" id="1300350.Z948_1310"/>
<protein>
    <recommendedName>
        <fullName evidence="2">histidine kinase</fullName>
        <ecNumber evidence="2">2.7.13.3</ecNumber>
    </recommendedName>
</protein>
<dbReference type="GO" id="GO:0004673">
    <property type="term" value="F:protein histidine kinase activity"/>
    <property type="evidence" value="ECO:0007669"/>
    <property type="project" value="UniProtKB-EC"/>
</dbReference>
<evidence type="ECO:0000259" key="7">
    <source>
        <dbReference type="PROSITE" id="PS50112"/>
    </source>
</evidence>
<dbReference type="AlphaFoldDB" id="A0A073IJ58"/>
<feature type="coiled-coil region" evidence="4">
    <location>
        <begin position="148"/>
        <end position="185"/>
    </location>
</feature>
<dbReference type="Gene3D" id="3.30.450.20">
    <property type="entry name" value="PAS domain"/>
    <property type="match status" value="2"/>
</dbReference>
<gene>
    <name evidence="8" type="ORF">DSW25_00120</name>
</gene>
<dbReference type="SUPFAM" id="SSF55785">
    <property type="entry name" value="PYP-like sensor domain (PAS domain)"/>
    <property type="match status" value="1"/>
</dbReference>
<sequence length="635" mass="68834">MKYAEDQTKSMTMAGLNLIGQALSIYDRDLKLVICNAPFQTIFDLPESLVTPGATFRDTITHLAERGEYGEVDDLETFVQERIEQARAFEPHYMERTRANGRTISVEGSPLAEGGWVTVYTDISATKAQEALLRARSDALSDQVLAHTEKLSQTNRELAAMITALEEAKRQLTAAEARARLTTEMMPAHIAHVDAAGHYTYSNQRLSTIIPNRPSNILGRHIREVLGPDNHDSVFDALNSAYSGTPAVQEFTDPNSARRIRTAFTPDRADGVYILSMDVTEETQTRAALQQTHRRALAAQITSGLAHDFSNLLTIILGLQSRLGRLPNVPSGAAPLIEGTLTAARRGGTLLSSIAQISDPRSLRPTATDISAMMKDLVTLAEPTLPQGTKLSLKVDDIGVVLLDRGLLQDGLLNLILNARDAMGAEGDITLSVRRVHDTRIEFQVQDTGPGFSETALKQGLDPFFTTKGAEGSGLGLPMVYDTTKLAGGDLKLANTAEGARVTLWLPYREPVPATTGLALLVEDRDDLRAVLRDMLMEQGYSVIEAVSADEAAALLADLPDITLILSDLQLEGEATGIDLAKRLGTASPPIVLMTSLPSDAPLFLEAQQHAPVLRKPFTSDDLSMLIIPQQETSS</sequence>
<dbReference type="Pfam" id="PF08448">
    <property type="entry name" value="PAS_4"/>
    <property type="match status" value="1"/>
</dbReference>
<proteinExistence type="predicted"/>
<dbReference type="SUPFAM" id="SSF52172">
    <property type="entry name" value="CheY-like"/>
    <property type="match status" value="1"/>
</dbReference>
<feature type="modified residue" description="4-aspartylphosphate" evidence="3">
    <location>
        <position position="568"/>
    </location>
</feature>
<feature type="domain" description="PAS" evidence="7">
    <location>
        <begin position="175"/>
        <end position="245"/>
    </location>
</feature>
<evidence type="ECO:0000256" key="2">
    <source>
        <dbReference type="ARBA" id="ARBA00012438"/>
    </source>
</evidence>
<reference evidence="8 9" key="1">
    <citation type="submission" date="2014-01" db="EMBL/GenBank/DDBJ databases">
        <title>Sulfitobacter donghicola JCM 14565 Genome Sequencing.</title>
        <authorList>
            <person name="Lai Q."/>
            <person name="Hong Z."/>
        </authorList>
    </citation>
    <scope>NUCLEOTIDE SEQUENCE [LARGE SCALE GENOMIC DNA]</scope>
    <source>
        <strain evidence="8 9">JCM 14565</strain>
    </source>
</reference>
<dbReference type="PROSITE" id="PS50110">
    <property type="entry name" value="RESPONSE_REGULATORY"/>
    <property type="match status" value="1"/>
</dbReference>
<comment type="caution">
    <text evidence="8">The sequence shown here is derived from an EMBL/GenBank/DDBJ whole genome shotgun (WGS) entry which is preliminary data.</text>
</comment>
<dbReference type="Pfam" id="PF00072">
    <property type="entry name" value="Response_reg"/>
    <property type="match status" value="1"/>
</dbReference>
<dbReference type="GO" id="GO:0000160">
    <property type="term" value="P:phosphorelay signal transduction system"/>
    <property type="evidence" value="ECO:0007669"/>
    <property type="project" value="InterPro"/>
</dbReference>
<dbReference type="InterPro" id="IPR004358">
    <property type="entry name" value="Sig_transdc_His_kin-like_C"/>
</dbReference>
<evidence type="ECO:0000259" key="5">
    <source>
        <dbReference type="PROSITE" id="PS50109"/>
    </source>
</evidence>
<dbReference type="Pfam" id="PF12860">
    <property type="entry name" value="PAS_7"/>
    <property type="match status" value="1"/>
</dbReference>
<dbReference type="RefSeq" id="WP_025058727.1">
    <property type="nucleotide sequence ID" value="NZ_JAMC01000001.1"/>
</dbReference>
<evidence type="ECO:0000256" key="3">
    <source>
        <dbReference type="PROSITE-ProRule" id="PRU00169"/>
    </source>
</evidence>
<dbReference type="InterPro" id="IPR005467">
    <property type="entry name" value="His_kinase_dom"/>
</dbReference>
<dbReference type="Gene3D" id="3.40.50.2300">
    <property type="match status" value="1"/>
</dbReference>
<dbReference type="EMBL" id="JAMC01000001">
    <property type="protein sequence ID" value="KEJ90363.1"/>
    <property type="molecule type" value="Genomic_DNA"/>
</dbReference>
<dbReference type="PROSITE" id="PS50112">
    <property type="entry name" value="PAS"/>
    <property type="match status" value="1"/>
</dbReference>
<evidence type="ECO:0000256" key="1">
    <source>
        <dbReference type="ARBA" id="ARBA00000085"/>
    </source>
</evidence>
<dbReference type="InterPro" id="IPR011006">
    <property type="entry name" value="CheY-like_superfamily"/>
</dbReference>
<feature type="domain" description="Histidine kinase" evidence="5">
    <location>
        <begin position="304"/>
        <end position="510"/>
    </location>
</feature>
<dbReference type="InterPro" id="IPR001789">
    <property type="entry name" value="Sig_transdc_resp-reg_receiver"/>
</dbReference>
<keyword evidence="3" id="KW-0597">Phosphoprotein</keyword>
<dbReference type="OrthoDB" id="9796100at2"/>
<dbReference type="Proteomes" id="UP000027734">
    <property type="component" value="Unassembled WGS sequence"/>
</dbReference>
<organism evidence="8 9">
    <name type="scientific">Sulfitobacter donghicola DSW-25 = KCTC 12864 = JCM 14565</name>
    <dbReference type="NCBI Taxonomy" id="1300350"/>
    <lineage>
        <taxon>Bacteria</taxon>
        <taxon>Pseudomonadati</taxon>
        <taxon>Pseudomonadota</taxon>
        <taxon>Alphaproteobacteria</taxon>
        <taxon>Rhodobacterales</taxon>
        <taxon>Roseobacteraceae</taxon>
        <taxon>Sulfitobacter</taxon>
    </lineage>
</organism>
<dbReference type="PANTHER" id="PTHR43065:SF42">
    <property type="entry name" value="TWO-COMPONENT SENSOR PPRA"/>
    <property type="match status" value="1"/>
</dbReference>
<dbReference type="InterPro" id="IPR003594">
    <property type="entry name" value="HATPase_dom"/>
</dbReference>
<dbReference type="eggNOG" id="COG0784">
    <property type="taxonomic scope" value="Bacteria"/>
</dbReference>
<evidence type="ECO:0000259" key="6">
    <source>
        <dbReference type="PROSITE" id="PS50110"/>
    </source>
</evidence>
<feature type="domain" description="Response regulatory" evidence="6">
    <location>
        <begin position="518"/>
        <end position="631"/>
    </location>
</feature>
<dbReference type="InterPro" id="IPR035965">
    <property type="entry name" value="PAS-like_dom_sf"/>
</dbReference>
<name>A0A073IJ58_9RHOB</name>
<evidence type="ECO:0000313" key="9">
    <source>
        <dbReference type="Proteomes" id="UP000027734"/>
    </source>
</evidence>
<dbReference type="InterPro" id="IPR036890">
    <property type="entry name" value="HATPase_C_sf"/>
</dbReference>
<dbReference type="SMART" id="SM00387">
    <property type="entry name" value="HATPase_c"/>
    <property type="match status" value="1"/>
</dbReference>
<dbReference type="SUPFAM" id="SSF55874">
    <property type="entry name" value="ATPase domain of HSP90 chaperone/DNA topoisomerase II/histidine kinase"/>
    <property type="match status" value="1"/>
</dbReference>
<keyword evidence="9" id="KW-1185">Reference proteome</keyword>
<comment type="catalytic activity">
    <reaction evidence="1">
        <text>ATP + protein L-histidine = ADP + protein N-phospho-L-histidine.</text>
        <dbReference type="EC" id="2.7.13.3"/>
    </reaction>
</comment>
<evidence type="ECO:0000256" key="4">
    <source>
        <dbReference type="SAM" id="Coils"/>
    </source>
</evidence>